<dbReference type="KEGG" id="tsin:OXH18_13975"/>
<proteinExistence type="predicted"/>
<gene>
    <name evidence="7" type="ORF">OXH18_13975</name>
</gene>
<evidence type="ECO:0000256" key="5">
    <source>
        <dbReference type="ARBA" id="ARBA00023136"/>
    </source>
</evidence>
<protein>
    <submittedName>
        <fullName evidence="7">Phosphate-starvation-inducible PsiE family protein</fullName>
    </submittedName>
</protein>
<feature type="transmembrane region" description="Helical" evidence="6">
    <location>
        <begin position="75"/>
        <end position="94"/>
    </location>
</feature>
<dbReference type="GO" id="GO:0005886">
    <property type="term" value="C:plasma membrane"/>
    <property type="evidence" value="ECO:0007669"/>
    <property type="project" value="UniProtKB-SubCell"/>
</dbReference>
<feature type="transmembrane region" description="Helical" evidence="6">
    <location>
        <begin position="106"/>
        <end position="124"/>
    </location>
</feature>
<feature type="transmembrane region" description="Helical" evidence="6">
    <location>
        <begin position="43"/>
        <end position="63"/>
    </location>
</feature>
<evidence type="ECO:0000256" key="1">
    <source>
        <dbReference type="ARBA" id="ARBA00004651"/>
    </source>
</evidence>
<keyword evidence="2" id="KW-1003">Cell membrane</keyword>
<dbReference type="Pfam" id="PF06146">
    <property type="entry name" value="PsiE"/>
    <property type="match status" value="1"/>
</dbReference>
<feature type="transmembrane region" description="Helical" evidence="6">
    <location>
        <begin position="136"/>
        <end position="155"/>
    </location>
</feature>
<keyword evidence="3 6" id="KW-0812">Transmembrane</keyword>
<organism evidence="7 8">
    <name type="scientific">Thermocoleostomius sinensis A174</name>
    <dbReference type="NCBI Taxonomy" id="2016057"/>
    <lineage>
        <taxon>Bacteria</taxon>
        <taxon>Bacillati</taxon>
        <taxon>Cyanobacteriota</taxon>
        <taxon>Cyanophyceae</taxon>
        <taxon>Oculatellales</taxon>
        <taxon>Oculatellaceae</taxon>
        <taxon>Thermocoleostomius</taxon>
    </lineage>
</organism>
<dbReference type="EMBL" id="CP113797">
    <property type="protein sequence ID" value="WAL58293.1"/>
    <property type="molecule type" value="Genomic_DNA"/>
</dbReference>
<dbReference type="Proteomes" id="UP001163152">
    <property type="component" value="Chromosome"/>
</dbReference>
<evidence type="ECO:0000256" key="3">
    <source>
        <dbReference type="ARBA" id="ARBA00022692"/>
    </source>
</evidence>
<evidence type="ECO:0000313" key="8">
    <source>
        <dbReference type="Proteomes" id="UP001163152"/>
    </source>
</evidence>
<evidence type="ECO:0000256" key="4">
    <source>
        <dbReference type="ARBA" id="ARBA00022989"/>
    </source>
</evidence>
<name>A0A9E9C6K5_9CYAN</name>
<accession>A0A9E9C6K5</accession>
<comment type="subcellular location">
    <subcellularLocation>
        <location evidence="1">Cell membrane</location>
        <topology evidence="1">Multi-pass membrane protein</topology>
    </subcellularLocation>
</comment>
<dbReference type="AlphaFoldDB" id="A0A9E9C6K5"/>
<keyword evidence="8" id="KW-1185">Reference proteome</keyword>
<sequence length="190" mass="21661">MNAKDNERKHTYLGITHGLNSSPFSQCWQSWFHRETIVRNLEFVQDLVVVSLCIGLFCVMLIRLGEMFLSLLEPINFQAITSDILFILILVEIFRLLVIYLQEQRISIGAAVEVSLVSALREIILEGVLEVPLDNLLGACVFLVVLGGLLFLRVWMFQQFDAVKQANNGKFLDSQDSKSRRASVVEHYPF</sequence>
<keyword evidence="5 6" id="KW-0472">Membrane</keyword>
<dbReference type="RefSeq" id="WP_268607699.1">
    <property type="nucleotide sequence ID" value="NZ_CP113797.1"/>
</dbReference>
<evidence type="ECO:0000256" key="2">
    <source>
        <dbReference type="ARBA" id="ARBA00022475"/>
    </source>
</evidence>
<reference evidence="7" key="1">
    <citation type="submission" date="2022-12" db="EMBL/GenBank/DDBJ databases">
        <title>Polyphasic identification of a Novel Hot-Spring Cyanobacterium Ocullathermofonsia sinensis gen nov. sp. nov. and Genomic Insights on its Adaptations to the Thermal Habitat.</title>
        <authorList>
            <person name="Daroch M."/>
            <person name="Tang J."/>
            <person name="Jiang Y."/>
        </authorList>
    </citation>
    <scope>NUCLEOTIDE SEQUENCE</scope>
    <source>
        <strain evidence="7">PKUAC-SCTA174</strain>
    </source>
</reference>
<dbReference type="InterPro" id="IPR020948">
    <property type="entry name" value="P_starv_induced_PsiE-like"/>
</dbReference>
<keyword evidence="4 6" id="KW-1133">Transmembrane helix</keyword>
<evidence type="ECO:0000313" key="7">
    <source>
        <dbReference type="EMBL" id="WAL58293.1"/>
    </source>
</evidence>
<evidence type="ECO:0000256" key="6">
    <source>
        <dbReference type="SAM" id="Phobius"/>
    </source>
</evidence>